<sequence length="182" mass="20578">MQWSTKGFSARQRTIFGVIAIVAAVFVVLSALRFTGLIICLIILPLALFMLYSRPDASEQKTLKSSISLSADDIEDVVEEYEHFAHSPEAEAIADRTLHRPALLDPECEDPAIEKFHYELSTAKRFVRRLDARLAKPNMETSEIEQLLKITDQRAFDLKESWLAARRSALALGPKYDPNSRD</sequence>
<name>A0A177IA07_9CORY</name>
<gene>
    <name evidence="2" type="ORF">AYJ05_07905</name>
</gene>
<evidence type="ECO:0000256" key="1">
    <source>
        <dbReference type="SAM" id="Phobius"/>
    </source>
</evidence>
<keyword evidence="1" id="KW-1133">Transmembrane helix</keyword>
<keyword evidence="3" id="KW-1185">Reference proteome</keyword>
<feature type="transmembrane region" description="Helical" evidence="1">
    <location>
        <begin position="12"/>
        <end position="29"/>
    </location>
</feature>
<dbReference type="Proteomes" id="UP000076947">
    <property type="component" value="Unassembled WGS sequence"/>
</dbReference>
<organism evidence="2 3">
    <name type="scientific">Corynebacterium stationis</name>
    <dbReference type="NCBI Taxonomy" id="1705"/>
    <lineage>
        <taxon>Bacteria</taxon>
        <taxon>Bacillati</taxon>
        <taxon>Actinomycetota</taxon>
        <taxon>Actinomycetes</taxon>
        <taxon>Mycobacteriales</taxon>
        <taxon>Corynebacteriaceae</taxon>
        <taxon>Corynebacterium</taxon>
    </lineage>
</organism>
<dbReference type="RefSeq" id="WP_066841035.1">
    <property type="nucleotide sequence ID" value="NZ_LSTQ01000026.1"/>
</dbReference>
<reference evidence="3" key="1">
    <citation type="submission" date="2016-02" db="EMBL/GenBank/DDBJ databases">
        <authorList>
            <person name="Kaur G."/>
            <person name="Nair G.R."/>
            <person name="Mayilraj S."/>
        </authorList>
    </citation>
    <scope>NUCLEOTIDE SEQUENCE [LARGE SCALE GENOMIC DNA]</scope>
    <source>
        <strain evidence="3">GA-15</strain>
    </source>
</reference>
<evidence type="ECO:0000313" key="3">
    <source>
        <dbReference type="Proteomes" id="UP000076947"/>
    </source>
</evidence>
<evidence type="ECO:0000313" key="2">
    <source>
        <dbReference type="EMBL" id="OAH25131.1"/>
    </source>
</evidence>
<keyword evidence="1" id="KW-0812">Transmembrane</keyword>
<dbReference type="OrthoDB" id="4427368at2"/>
<keyword evidence="1" id="KW-0472">Membrane</keyword>
<proteinExistence type="predicted"/>
<dbReference type="EMBL" id="LSTQ01000026">
    <property type="protein sequence ID" value="OAH25131.1"/>
    <property type="molecule type" value="Genomic_DNA"/>
</dbReference>
<protein>
    <submittedName>
        <fullName evidence="2">Uncharacterized protein</fullName>
    </submittedName>
</protein>
<accession>A0A177IA07</accession>
<feature type="transmembrane region" description="Helical" evidence="1">
    <location>
        <begin position="35"/>
        <end position="52"/>
    </location>
</feature>
<dbReference type="AlphaFoldDB" id="A0A177IA07"/>
<comment type="caution">
    <text evidence="2">The sequence shown here is derived from an EMBL/GenBank/DDBJ whole genome shotgun (WGS) entry which is preliminary data.</text>
</comment>
<dbReference type="STRING" id="1705.CA21670_05020"/>